<dbReference type="AlphaFoldDB" id="A0A0E3P5L0"/>
<keyword evidence="4" id="KW-0378">Hydrolase</keyword>
<feature type="domain" description="Sulfatase N-terminal" evidence="3">
    <location>
        <begin position="36"/>
        <end position="105"/>
    </location>
</feature>
<comment type="similarity">
    <text evidence="1">Belongs to the sulfatase family.</text>
</comment>
<protein>
    <submittedName>
        <fullName evidence="4">Arylsulfatase</fullName>
        <ecNumber evidence="4">3.1.6.1</ecNumber>
    </submittedName>
</protein>
<evidence type="ECO:0000256" key="1">
    <source>
        <dbReference type="ARBA" id="ARBA00008779"/>
    </source>
</evidence>
<dbReference type="InterPro" id="IPR017850">
    <property type="entry name" value="Alkaline_phosphatase_core_sf"/>
</dbReference>
<proteinExistence type="inferred from homology"/>
<dbReference type="Gene3D" id="3.40.720.10">
    <property type="entry name" value="Alkaline Phosphatase, subunit A"/>
    <property type="match status" value="1"/>
</dbReference>
<sequence length="117" mass="12955">MIEYKPGKPFPGVIGRTLDESSTAWPRPTRDGEGAPNVIFFILDDVGYGQISVLGGICETPNLERLANRALRYTNMQTTALCSPTRGCELTGRNHHTLGLSAITELSMGYRRTDQRR</sequence>
<dbReference type="HOGENOM" id="CLU_2079453_0_0_2"/>
<dbReference type="PANTHER" id="PTHR42693">
    <property type="entry name" value="ARYLSULFATASE FAMILY MEMBER"/>
    <property type="match status" value="1"/>
</dbReference>
<dbReference type="EC" id="3.1.6.1" evidence="4"/>
<feature type="region of interest" description="Disordered" evidence="2">
    <location>
        <begin position="13"/>
        <end position="32"/>
    </location>
</feature>
<dbReference type="GO" id="GO:0004065">
    <property type="term" value="F:arylsulfatase activity"/>
    <property type="evidence" value="ECO:0007669"/>
    <property type="project" value="UniProtKB-EC"/>
</dbReference>
<evidence type="ECO:0000256" key="2">
    <source>
        <dbReference type="SAM" id="MobiDB-lite"/>
    </source>
</evidence>
<dbReference type="InterPro" id="IPR000917">
    <property type="entry name" value="Sulfatase_N"/>
</dbReference>
<dbReference type="SUPFAM" id="SSF53649">
    <property type="entry name" value="Alkaline phosphatase-like"/>
    <property type="match status" value="1"/>
</dbReference>
<dbReference type="Pfam" id="PF00884">
    <property type="entry name" value="Sulfatase"/>
    <property type="match status" value="1"/>
</dbReference>
<accession>A0A0E3P5L0</accession>
<dbReference type="Proteomes" id="UP000033111">
    <property type="component" value="Chromosome"/>
</dbReference>
<evidence type="ECO:0000313" key="5">
    <source>
        <dbReference type="Proteomes" id="UP000033111"/>
    </source>
</evidence>
<dbReference type="KEGG" id="msw:MSSIT_2224"/>
<gene>
    <name evidence="4" type="ORF">MSSIT_2224</name>
</gene>
<dbReference type="GeneID" id="24861099"/>
<dbReference type="RefSeq" id="WP_048172597.1">
    <property type="nucleotide sequence ID" value="NZ_CP009506.1"/>
</dbReference>
<keyword evidence="5" id="KW-1185">Reference proteome</keyword>
<organism evidence="4 5">
    <name type="scientific">Methanosarcina siciliae T4/M</name>
    <dbReference type="NCBI Taxonomy" id="1434120"/>
    <lineage>
        <taxon>Archaea</taxon>
        <taxon>Methanobacteriati</taxon>
        <taxon>Methanobacteriota</taxon>
        <taxon>Stenosarchaea group</taxon>
        <taxon>Methanomicrobia</taxon>
        <taxon>Methanosarcinales</taxon>
        <taxon>Methanosarcinaceae</taxon>
        <taxon>Methanosarcina</taxon>
    </lineage>
</organism>
<reference evidence="4 5" key="1">
    <citation type="submission" date="2014-07" db="EMBL/GenBank/DDBJ databases">
        <title>Methanogenic archaea and the global carbon cycle.</title>
        <authorList>
            <person name="Henriksen J.R."/>
            <person name="Luke J."/>
            <person name="Reinhart S."/>
            <person name="Benedict M.N."/>
            <person name="Youngblut N.D."/>
            <person name="Metcalf M.E."/>
            <person name="Whitaker R.J."/>
            <person name="Metcalf W.W."/>
        </authorList>
    </citation>
    <scope>NUCLEOTIDE SEQUENCE [LARGE SCALE GENOMIC DNA]</scope>
    <source>
        <strain evidence="4 5">T4/M</strain>
    </source>
</reference>
<dbReference type="InterPro" id="IPR050738">
    <property type="entry name" value="Sulfatase"/>
</dbReference>
<evidence type="ECO:0000313" key="4">
    <source>
        <dbReference type="EMBL" id="AKB28943.1"/>
    </source>
</evidence>
<dbReference type="PANTHER" id="PTHR42693:SF43">
    <property type="entry name" value="BLL2667 PROTEIN"/>
    <property type="match status" value="1"/>
</dbReference>
<name>A0A0E3P5L0_9EURY</name>
<dbReference type="EMBL" id="CP009506">
    <property type="protein sequence ID" value="AKB28943.1"/>
    <property type="molecule type" value="Genomic_DNA"/>
</dbReference>
<dbReference type="PATRIC" id="fig|1434120.4.peg.2893"/>
<evidence type="ECO:0000259" key="3">
    <source>
        <dbReference type="Pfam" id="PF00884"/>
    </source>
</evidence>